<protein>
    <submittedName>
        <fullName evidence="3">Phosphatase PAP2 family protein</fullName>
    </submittedName>
</protein>
<feature type="transmembrane region" description="Helical" evidence="1">
    <location>
        <begin position="80"/>
        <end position="97"/>
    </location>
</feature>
<evidence type="ECO:0000313" key="4">
    <source>
        <dbReference type="Proteomes" id="UP000297635"/>
    </source>
</evidence>
<dbReference type="CDD" id="cd01610">
    <property type="entry name" value="PAP2_like"/>
    <property type="match status" value="1"/>
</dbReference>
<dbReference type="RefSeq" id="WP_135472425.1">
    <property type="nucleotide sequence ID" value="NZ_CASCNC010000023.1"/>
</dbReference>
<keyword evidence="1" id="KW-0812">Transmembrane</keyword>
<evidence type="ECO:0000313" key="3">
    <source>
        <dbReference type="EMBL" id="TGG36713.1"/>
    </source>
</evidence>
<feature type="transmembrane region" description="Helical" evidence="1">
    <location>
        <begin position="12"/>
        <end position="32"/>
    </location>
</feature>
<accession>A0A4Z0V5R7</accession>
<feature type="transmembrane region" description="Helical" evidence="1">
    <location>
        <begin position="38"/>
        <end position="59"/>
    </location>
</feature>
<keyword evidence="4" id="KW-1185">Reference proteome</keyword>
<feature type="transmembrane region" description="Helical" evidence="1">
    <location>
        <begin position="157"/>
        <end position="176"/>
    </location>
</feature>
<dbReference type="EMBL" id="SJSA01000002">
    <property type="protein sequence ID" value="TGG36713.1"/>
    <property type="molecule type" value="Genomic_DNA"/>
</dbReference>
<gene>
    <name evidence="3" type="ORF">EZ315_12835</name>
</gene>
<feature type="domain" description="Phosphatidic acid phosphatase type 2/haloperoxidase" evidence="2">
    <location>
        <begin position="128"/>
        <end position="201"/>
    </location>
</feature>
<reference evidence="3 4" key="1">
    <citation type="submission" date="2019-02" db="EMBL/GenBank/DDBJ databases">
        <title>Isolation and identification of novel species under the genus Muribaculum.</title>
        <authorList>
            <person name="Miyake S."/>
            <person name="Ding Y."/>
            <person name="Low A."/>
            <person name="Soh M."/>
            <person name="Seedorf H."/>
        </authorList>
    </citation>
    <scope>NUCLEOTIDE SEQUENCE [LARGE SCALE GENOMIC DNA]</scope>
    <source>
        <strain evidence="3 4">TLL-A3</strain>
    </source>
</reference>
<feature type="transmembrane region" description="Helical" evidence="1">
    <location>
        <begin position="183"/>
        <end position="203"/>
    </location>
</feature>
<name>A0A4Z0V5R7_9BACT</name>
<comment type="caution">
    <text evidence="3">The sequence shown here is derived from an EMBL/GenBank/DDBJ whole genome shotgun (WGS) entry which is preliminary data.</text>
</comment>
<evidence type="ECO:0000256" key="1">
    <source>
        <dbReference type="SAM" id="Phobius"/>
    </source>
</evidence>
<proteinExistence type="predicted"/>
<evidence type="ECO:0000259" key="2">
    <source>
        <dbReference type="Pfam" id="PF01569"/>
    </source>
</evidence>
<organism evidence="3 4">
    <name type="scientific">Duncaniella freteri</name>
    <dbReference type="NCBI Taxonomy" id="2530391"/>
    <lineage>
        <taxon>Bacteria</taxon>
        <taxon>Pseudomonadati</taxon>
        <taxon>Bacteroidota</taxon>
        <taxon>Bacteroidia</taxon>
        <taxon>Bacteroidales</taxon>
        <taxon>Muribaculaceae</taxon>
        <taxon>Duncaniella</taxon>
    </lineage>
</organism>
<dbReference type="Gene3D" id="1.20.144.10">
    <property type="entry name" value="Phosphatidic acid phosphatase type 2/haloperoxidase"/>
    <property type="match status" value="1"/>
</dbReference>
<feature type="transmembrane region" description="Helical" evidence="1">
    <location>
        <begin position="134"/>
        <end position="151"/>
    </location>
</feature>
<keyword evidence="1" id="KW-0472">Membrane</keyword>
<sequence length="205" mass="22336">MKRISQIISSIFTPLLVPTYAMILASFLSMLVVLPSKVLWTTIAITFVLTCVIPFAGIIGLYKSGVVNDPGLNSRSERSIPYILIILCYLGCGYFLFRAGAPQWLTLFFAGGAIAAFVNIIVNLKWKISAHSAAMGGLAAMMFRLAASHQAVCDLNVWLSVTVVLVGLVMTARVYLQCHTLMQVLAGALNGFVCVWFCTMIHLPQ</sequence>
<feature type="transmembrane region" description="Helical" evidence="1">
    <location>
        <begin position="103"/>
        <end position="122"/>
    </location>
</feature>
<dbReference type="AlphaFoldDB" id="A0A4Z0V5R7"/>
<dbReference type="InterPro" id="IPR000326">
    <property type="entry name" value="PAP2/HPO"/>
</dbReference>
<dbReference type="GeneID" id="82150679"/>
<dbReference type="Pfam" id="PF01569">
    <property type="entry name" value="PAP2"/>
    <property type="match status" value="1"/>
</dbReference>
<dbReference type="Proteomes" id="UP000297635">
    <property type="component" value="Unassembled WGS sequence"/>
</dbReference>
<keyword evidence="1" id="KW-1133">Transmembrane helix</keyword>